<dbReference type="Proteomes" id="UP000775547">
    <property type="component" value="Unassembled WGS sequence"/>
</dbReference>
<accession>A0A9P7G6P8</accession>
<evidence type="ECO:0000313" key="2">
    <source>
        <dbReference type="EMBL" id="KAG5641502.1"/>
    </source>
</evidence>
<name>A0A9P7G6P8_9AGAR</name>
<evidence type="ECO:0000313" key="3">
    <source>
        <dbReference type="Proteomes" id="UP000775547"/>
    </source>
</evidence>
<dbReference type="EMBL" id="JABCKV010000299">
    <property type="protein sequence ID" value="KAG5641502.1"/>
    <property type="molecule type" value="Genomic_DNA"/>
</dbReference>
<evidence type="ECO:0000256" key="1">
    <source>
        <dbReference type="SAM" id="MobiDB-lite"/>
    </source>
</evidence>
<gene>
    <name evidence="2" type="ORF">DXG03_005074</name>
</gene>
<feature type="region of interest" description="Disordered" evidence="1">
    <location>
        <begin position="109"/>
        <end position="133"/>
    </location>
</feature>
<feature type="compositionally biased region" description="Polar residues" evidence="1">
    <location>
        <begin position="110"/>
        <end position="124"/>
    </location>
</feature>
<organism evidence="2 3">
    <name type="scientific">Asterophora parasitica</name>
    <dbReference type="NCBI Taxonomy" id="117018"/>
    <lineage>
        <taxon>Eukaryota</taxon>
        <taxon>Fungi</taxon>
        <taxon>Dikarya</taxon>
        <taxon>Basidiomycota</taxon>
        <taxon>Agaricomycotina</taxon>
        <taxon>Agaricomycetes</taxon>
        <taxon>Agaricomycetidae</taxon>
        <taxon>Agaricales</taxon>
        <taxon>Tricholomatineae</taxon>
        <taxon>Lyophyllaceae</taxon>
        <taxon>Asterophora</taxon>
    </lineage>
</organism>
<keyword evidence="3" id="KW-1185">Reference proteome</keyword>
<dbReference type="AlphaFoldDB" id="A0A9P7G6P8"/>
<reference evidence="2" key="1">
    <citation type="submission" date="2020-07" db="EMBL/GenBank/DDBJ databases">
        <authorList>
            <person name="Nieuwenhuis M."/>
            <person name="Van De Peppel L.J.J."/>
        </authorList>
    </citation>
    <scope>NUCLEOTIDE SEQUENCE</scope>
    <source>
        <strain evidence="2">AP01</strain>
        <tissue evidence="2">Mycelium</tissue>
    </source>
</reference>
<reference evidence="2" key="2">
    <citation type="submission" date="2021-10" db="EMBL/GenBank/DDBJ databases">
        <title>Phylogenomics reveals ancestral predisposition of the termite-cultivated fungus Termitomyces towards a domesticated lifestyle.</title>
        <authorList>
            <person name="Auxier B."/>
            <person name="Grum-Grzhimaylo A."/>
            <person name="Cardenas M.E."/>
            <person name="Lodge J.D."/>
            <person name="Laessoe T."/>
            <person name="Pedersen O."/>
            <person name="Smith M.E."/>
            <person name="Kuyper T.W."/>
            <person name="Franco-Molano E.A."/>
            <person name="Baroni T.J."/>
            <person name="Aanen D.K."/>
        </authorList>
    </citation>
    <scope>NUCLEOTIDE SEQUENCE</scope>
    <source>
        <strain evidence="2">AP01</strain>
        <tissue evidence="2">Mycelium</tissue>
    </source>
</reference>
<proteinExistence type="predicted"/>
<sequence>MPPASTSGPWFVRGDIASSRTRLPPLPPVATNAIDATTPAATPVLNSRSPDSDSFDLAELVDFDSDASHTGDLDLGAAISLVTPNLTTHETTMHAPTPAPTPVHLAAEPTMTTNSSSISPSKLQPPTHAPRALSPSLRQRTLNFLRASTRSRKENMNKLNLLAARGKSPKKAAAYALTSTPKSKSMALPLHLQNDLGIEAVIANGLKAQLRRNRSGAAVRRRRRGDSLIAPHAPKEVLAAGVKAQLKRRAAGERRRRRRRDSSLTLGLEGASVATRQDPAEDRAQAMDTTGSTVAAMEVNLTDGTEAVFGPAFGPILPEWVPPMRSTHAMTRARRRNAGEGRADRAFGFMLM</sequence>
<protein>
    <submittedName>
        <fullName evidence="2">Uncharacterized protein</fullName>
    </submittedName>
</protein>
<comment type="caution">
    <text evidence="2">The sequence shown here is derived from an EMBL/GenBank/DDBJ whole genome shotgun (WGS) entry which is preliminary data.</text>
</comment>